<organism evidence="1">
    <name type="scientific">Rhizoctonia solani</name>
    <dbReference type="NCBI Taxonomy" id="456999"/>
    <lineage>
        <taxon>Eukaryota</taxon>
        <taxon>Fungi</taxon>
        <taxon>Dikarya</taxon>
        <taxon>Basidiomycota</taxon>
        <taxon>Agaricomycotina</taxon>
        <taxon>Agaricomycetes</taxon>
        <taxon>Cantharellales</taxon>
        <taxon>Ceratobasidiaceae</taxon>
        <taxon>Rhizoctonia</taxon>
    </lineage>
</organism>
<evidence type="ECO:0000313" key="1">
    <source>
        <dbReference type="EMBL" id="AGK45436.1"/>
    </source>
</evidence>
<dbReference type="GeneID" id="16029567"/>
<reference evidence="1" key="2">
    <citation type="journal article" date="2014" name="FEMS Microbiol. Lett.">
        <title>Mobile elements and mitochondrial genome expansion in the soil fungus and potato pathogen Rhizoctonia solani AG-3.</title>
        <authorList>
            <person name="Losada L."/>
            <person name="Pakala S.B."/>
            <person name="Fedorova N.D."/>
            <person name="Joardar V."/>
            <person name="Shabalina S.A."/>
            <person name="Hostetler J."/>
            <person name="Pakala S.M."/>
            <person name="Zafar N."/>
            <person name="Thomas E."/>
            <person name="Rodriguez-Carres M."/>
            <person name="Dean R."/>
            <person name="Vilgalys R."/>
            <person name="Nierman W.C."/>
            <person name="Cubeta M.A."/>
        </authorList>
    </citation>
    <scope>NUCLEOTIDE SEQUENCE</scope>
    <source>
        <strain evidence="1">AG3 Rhs1AP</strain>
    </source>
</reference>
<geneLocation type="mitochondrion" evidence="1"/>
<sequence length="66" mass="7737">MNLFMLLQGTLSFLTYWPNRSRSDTHIEKTAVFNFIFWDQIQAILFDKFPAPDLTTHHLDRPPKGG</sequence>
<dbReference type="EMBL" id="KC352446">
    <property type="protein sequence ID" value="AGK45436.1"/>
    <property type="molecule type" value="Genomic_DNA"/>
</dbReference>
<reference evidence="1" key="1">
    <citation type="submission" date="2012-12" db="EMBL/GenBank/DDBJ databases">
        <authorList>
            <person name="Pakala S."/>
            <person name="Fedorova N."/>
            <person name="Joardar V."/>
            <person name="Shabalina S."/>
            <person name="Hostetler J."/>
            <person name="Pakala S."/>
            <person name="Zafar N."/>
            <person name="Nierman W."/>
            <person name="Cubeta M."/>
        </authorList>
    </citation>
    <scope>NUCLEOTIDE SEQUENCE</scope>
    <source>
        <strain evidence="1">AG3 Rhs1AP</strain>
    </source>
</reference>
<keyword evidence="1" id="KW-0496">Mitochondrion</keyword>
<name>N0ABX6_9AGAM</name>
<dbReference type="AlphaFoldDB" id="N0ABX6"/>
<protein>
    <submittedName>
        <fullName evidence="1">Uncharacterized protein</fullName>
    </submittedName>
</protein>
<dbReference type="RefSeq" id="YP_008082058.1">
    <property type="nucleotide sequence ID" value="NC_021436.1"/>
</dbReference>
<accession>N0ABX6</accession>
<gene>
    <name evidence="1" type="ORF">RSOL_m01240</name>
</gene>
<proteinExistence type="predicted"/>